<evidence type="ECO:0000313" key="1">
    <source>
        <dbReference type="EMBL" id="CAA2106079.1"/>
    </source>
</evidence>
<proteinExistence type="predicted"/>
<protein>
    <submittedName>
        <fullName evidence="1">Uncharacterized protein</fullName>
    </submittedName>
</protein>
<organism evidence="1">
    <name type="scientific">Variovorax paradoxus</name>
    <dbReference type="NCBI Taxonomy" id="34073"/>
    <lineage>
        <taxon>Bacteria</taxon>
        <taxon>Pseudomonadati</taxon>
        <taxon>Pseudomonadota</taxon>
        <taxon>Betaproteobacteria</taxon>
        <taxon>Burkholderiales</taxon>
        <taxon>Comamonadaceae</taxon>
        <taxon>Variovorax</taxon>
    </lineage>
</organism>
<name>A0A679J4J2_VARPD</name>
<gene>
    <name evidence="1" type="ORF">VVAX_03570</name>
</gene>
<sequence length="83" mass="9174">MTPIQIKIARQREHRILAEGLAIEIAMDLGDREEADRHRREMEALISAREAALQLEEEEGASYFSAAGDIAAIQADARRAVSA</sequence>
<dbReference type="EMBL" id="LR743507">
    <property type="protein sequence ID" value="CAA2106079.1"/>
    <property type="molecule type" value="Genomic_DNA"/>
</dbReference>
<accession>A0A679J4J2</accession>
<reference evidence="1" key="1">
    <citation type="submission" date="2019-12" db="EMBL/GenBank/DDBJ databases">
        <authorList>
            <person name="Cremers G."/>
        </authorList>
    </citation>
    <scope>NUCLEOTIDE SEQUENCE</scope>
    <source>
        <strain evidence="1">Vvax</strain>
    </source>
</reference>
<dbReference type="AlphaFoldDB" id="A0A679J4J2"/>
<dbReference type="RefSeq" id="WP_339091146.1">
    <property type="nucleotide sequence ID" value="NZ_LR743507.1"/>
</dbReference>